<dbReference type="InterPro" id="IPR013939">
    <property type="entry name" value="Regulatory_Dfp1/Him1"/>
</dbReference>
<sequence length="930" mass="106472">MAKAPATCGDRPPLKDTSRNFVNTQTPAKLLAAPAFPTKKVLPFQHDQQQQHNSQQSYSLTHHRKLNTSDRTPCLMDTSTPKKDGYLPSLTSRINNNNSNTALYNTTTSATSLTTNASLNVKNHQYQTAGYQQIPQNTSNNNNNNNNNTITKKMTGNELSKWQQTWKEILPKSYIYFEHDESNERDKKRAMLALKNLGATIEPFFCENITIIISKRPYNKSFTNYPAGDIFRYAVKKQLKVWNFEKVFRFVAHLGEQIPDIDDYDKIINNRNINNNGNNNNNNNNNNNSNNNNMITNNINMNQTTNKAQLSNMLMNERLFGPSDRDPNVKRNDLKYFTDFYLYIYDITHKTRPVAIREWKDRSSCPRIHHTTNGKSLFVAESKSQNSISILKRHQRRIQCLNDTFAYREIVIQSAYDVDNGLSNIRCPNYNQRIAYKRKWEEIYYKSNPEENPIEKMKSLYMGLNPNEQKQFESFFNKPIDHEESMEILDLTSTNKRQKCDSKLVYEKIANQYENVEIDENDQILNLDDEEEVDNLGDRKLVNDFITTINVDTTSHNQSKNKIVNVAEDNDVDNNIVKVCYNENNRYEKDNTENVNNDNDDDHDHDDSDDDVEDDDDDEDDDDEDDDDDISNLVSDKVDLIDEINTRLVDEAKDDLNSRLSKETAFKFAQMKKMPRLIRQDSLVNGISQNVSGDGKLLCEYGEIAASGIQASGVNPSGNYSHGNTAYNIGNGLAPSKSQVVNKTLANEHKRIVVLTPSLNIRQKPTTIAPLNINKSKACTTVMVADETISETQEQIMGKNSSNKNITTLNEDELAALRSVEAANPFISDGCSKPCKQNHEIKFLKINSKQQKVDNISNKPKNATIGIFKEQKQEKSKNEMRPGYCENCRVKYSDFSEHIWSDKHRSFAEDDSNFKHIDKLIKLLSNPSGL</sequence>
<keyword evidence="2 4" id="KW-0863">Zinc-finger</keyword>
<evidence type="ECO:0000313" key="7">
    <source>
        <dbReference type="EMBL" id="KAG0691256.1"/>
    </source>
</evidence>
<dbReference type="InterPro" id="IPR006572">
    <property type="entry name" value="Znf_DBF"/>
</dbReference>
<gene>
    <name evidence="7" type="ORF">C6P40_003507</name>
</gene>
<comment type="caution">
    <text evidence="7">The sequence shown here is derived from an EMBL/GenBank/DDBJ whole genome shotgun (WGS) entry which is preliminary data.</text>
</comment>
<dbReference type="GO" id="GO:0008270">
    <property type="term" value="F:zinc ion binding"/>
    <property type="evidence" value="ECO:0007669"/>
    <property type="project" value="UniProtKB-KW"/>
</dbReference>
<dbReference type="SMART" id="SM00586">
    <property type="entry name" value="ZnF_DBF"/>
    <property type="match status" value="1"/>
</dbReference>
<feature type="region of interest" description="Disordered" evidence="5">
    <location>
        <begin position="274"/>
        <end position="293"/>
    </location>
</feature>
<dbReference type="Pfam" id="PF22437">
    <property type="entry name" value="DBF4_BRCT"/>
    <property type="match status" value="1"/>
</dbReference>
<dbReference type="Gene3D" id="3.40.50.10190">
    <property type="entry name" value="BRCT domain"/>
    <property type="match status" value="1"/>
</dbReference>
<dbReference type="OrthoDB" id="21380at2759"/>
<dbReference type="GO" id="GO:0003676">
    <property type="term" value="F:nucleic acid binding"/>
    <property type="evidence" value="ECO:0007669"/>
    <property type="project" value="InterPro"/>
</dbReference>
<feature type="compositionally biased region" description="Acidic residues" evidence="5">
    <location>
        <begin position="598"/>
        <end position="630"/>
    </location>
</feature>
<evidence type="ECO:0000259" key="6">
    <source>
        <dbReference type="PROSITE" id="PS51265"/>
    </source>
</evidence>
<proteinExistence type="predicted"/>
<evidence type="ECO:0000256" key="2">
    <source>
        <dbReference type="ARBA" id="ARBA00022771"/>
    </source>
</evidence>
<keyword evidence="8" id="KW-1185">Reference proteome</keyword>
<dbReference type="Proteomes" id="UP000697127">
    <property type="component" value="Unassembled WGS sequence"/>
</dbReference>
<feature type="region of interest" description="Disordered" evidence="5">
    <location>
        <begin position="1"/>
        <end position="20"/>
    </location>
</feature>
<name>A0A9P6WQJ3_9ASCO</name>
<evidence type="ECO:0000313" key="8">
    <source>
        <dbReference type="Proteomes" id="UP000697127"/>
    </source>
</evidence>
<feature type="region of interest" description="Disordered" evidence="5">
    <location>
        <begin position="584"/>
        <end position="634"/>
    </location>
</feature>
<dbReference type="Pfam" id="PF07535">
    <property type="entry name" value="zf-DBF"/>
    <property type="match status" value="1"/>
</dbReference>
<dbReference type="InterPro" id="IPR036420">
    <property type="entry name" value="BRCT_dom_sf"/>
</dbReference>
<reference evidence="7" key="1">
    <citation type="submission" date="2020-11" db="EMBL/GenBank/DDBJ databases">
        <title>Kefir isolates.</title>
        <authorList>
            <person name="Marcisauskas S."/>
            <person name="Kim Y."/>
            <person name="Blasche S."/>
        </authorList>
    </citation>
    <scope>NUCLEOTIDE SEQUENCE</scope>
    <source>
        <strain evidence="7">Olga-1</strain>
    </source>
</reference>
<dbReference type="PROSITE" id="PS51265">
    <property type="entry name" value="ZF_DBF4"/>
    <property type="match status" value="1"/>
</dbReference>
<evidence type="ECO:0000256" key="1">
    <source>
        <dbReference type="ARBA" id="ARBA00022723"/>
    </source>
</evidence>
<dbReference type="EMBL" id="PUHW01000004">
    <property type="protein sequence ID" value="KAG0691256.1"/>
    <property type="molecule type" value="Genomic_DNA"/>
</dbReference>
<evidence type="ECO:0000256" key="4">
    <source>
        <dbReference type="PROSITE-ProRule" id="PRU00600"/>
    </source>
</evidence>
<dbReference type="AlphaFoldDB" id="A0A9P6WQJ3"/>
<feature type="domain" description="DBF4-type" evidence="6">
    <location>
        <begin position="878"/>
        <end position="927"/>
    </location>
</feature>
<dbReference type="FunFam" id="6.10.250.3410:FF:000001">
    <property type="entry name" value="Protein DBF4 homolog A"/>
    <property type="match status" value="1"/>
</dbReference>
<keyword evidence="1" id="KW-0479">Metal-binding</keyword>
<keyword evidence="3" id="KW-0862">Zinc</keyword>
<feature type="region of interest" description="Disordered" evidence="5">
    <location>
        <begin position="45"/>
        <end position="98"/>
    </location>
</feature>
<dbReference type="GO" id="GO:0005634">
    <property type="term" value="C:nucleus"/>
    <property type="evidence" value="ECO:0007669"/>
    <property type="project" value="UniProtKB-ARBA"/>
</dbReference>
<dbReference type="InterPro" id="IPR055116">
    <property type="entry name" value="DBF4_BRCT"/>
</dbReference>
<dbReference type="Gene3D" id="6.10.250.3410">
    <property type="entry name" value="DBF zinc finger"/>
    <property type="match status" value="1"/>
</dbReference>
<dbReference type="Pfam" id="PF08630">
    <property type="entry name" value="Dfp1_Him1_M"/>
    <property type="match status" value="1"/>
</dbReference>
<organism evidence="7 8">
    <name type="scientific">Pichia californica</name>
    <dbReference type="NCBI Taxonomy" id="460514"/>
    <lineage>
        <taxon>Eukaryota</taxon>
        <taxon>Fungi</taxon>
        <taxon>Dikarya</taxon>
        <taxon>Ascomycota</taxon>
        <taxon>Saccharomycotina</taxon>
        <taxon>Pichiomycetes</taxon>
        <taxon>Pichiales</taxon>
        <taxon>Pichiaceae</taxon>
        <taxon>Pichia</taxon>
    </lineage>
</organism>
<protein>
    <recommendedName>
        <fullName evidence="6">DBF4-type domain-containing protein</fullName>
    </recommendedName>
</protein>
<evidence type="ECO:0000256" key="3">
    <source>
        <dbReference type="ARBA" id="ARBA00022833"/>
    </source>
</evidence>
<accession>A0A9P6WQJ3</accession>
<feature type="compositionally biased region" description="Low complexity" evidence="5">
    <location>
        <begin position="45"/>
        <end position="57"/>
    </location>
</feature>
<evidence type="ECO:0000256" key="5">
    <source>
        <dbReference type="SAM" id="MobiDB-lite"/>
    </source>
</evidence>
<dbReference type="InterPro" id="IPR038545">
    <property type="entry name" value="Znf_DBF_sf"/>
</dbReference>